<keyword evidence="1" id="KW-0732">Signal</keyword>
<dbReference type="EMBL" id="AMRV01000006">
    <property type="protein sequence ID" value="EMD82578.1"/>
    <property type="molecule type" value="Genomic_DNA"/>
</dbReference>
<sequence>MSAARTALFAAPVFLAACASLSGGGPTEYSARDYGLLSLGGTVDGPVGPAVEASWVWQGDSLGDLTGRVDCPAGTDPCDPRAEGEATVYTYVYRVTPGNDAINDDPFPRPEIVRRFDDVTVFATSFAPPGFTGIAGYSFGEAEAALGAGGGFRIERRPDDGGLTFRAEGGSEPWGTGETITFFYQSTQPPKGPAGGFLLEGGGYKASGVGPVPMD</sequence>
<protein>
    <recommendedName>
        <fullName evidence="4">Lipoprotein</fullName>
    </recommendedName>
</protein>
<dbReference type="RefSeq" id="WP_008602395.1">
    <property type="nucleotide sequence ID" value="NZ_AMRV01000006.1"/>
</dbReference>
<organism evidence="2 3">
    <name type="scientific">Pacificimonas flava</name>
    <dbReference type="NCBI Taxonomy" id="1234595"/>
    <lineage>
        <taxon>Bacteria</taxon>
        <taxon>Pseudomonadati</taxon>
        <taxon>Pseudomonadota</taxon>
        <taxon>Alphaproteobacteria</taxon>
        <taxon>Sphingomonadales</taxon>
        <taxon>Sphingosinicellaceae</taxon>
        <taxon>Pacificimonas</taxon>
    </lineage>
</organism>
<dbReference type="AlphaFoldDB" id="M2U3N9"/>
<feature type="signal peptide" evidence="1">
    <location>
        <begin position="1"/>
        <end position="16"/>
    </location>
</feature>
<gene>
    <name evidence="2" type="ORF">C725_1965</name>
</gene>
<keyword evidence="3" id="KW-1185">Reference proteome</keyword>
<accession>M2U3N9</accession>
<proteinExistence type="predicted"/>
<evidence type="ECO:0000313" key="2">
    <source>
        <dbReference type="EMBL" id="EMD82578.1"/>
    </source>
</evidence>
<dbReference type="Proteomes" id="UP000011717">
    <property type="component" value="Unassembled WGS sequence"/>
</dbReference>
<dbReference type="OrthoDB" id="7063485at2"/>
<feature type="chain" id="PRO_5004026962" description="Lipoprotein" evidence="1">
    <location>
        <begin position="17"/>
        <end position="215"/>
    </location>
</feature>
<comment type="caution">
    <text evidence="2">The sequence shown here is derived from an EMBL/GenBank/DDBJ whole genome shotgun (WGS) entry which is preliminary data.</text>
</comment>
<reference evidence="2 3" key="1">
    <citation type="journal article" date="2013" name="Genome Announc.">
        <title>Draft Genome Sequence of Strain JLT2015T, Belonging to the Family Sphingomonadaceae of the Alphaproteobacteria.</title>
        <authorList>
            <person name="Tang K."/>
            <person name="Liu K."/>
            <person name="Li S."/>
            <person name="Jiao N."/>
        </authorList>
    </citation>
    <scope>NUCLEOTIDE SEQUENCE [LARGE SCALE GENOMIC DNA]</scope>
    <source>
        <strain evidence="2 3">JLT2015</strain>
    </source>
</reference>
<evidence type="ECO:0008006" key="4">
    <source>
        <dbReference type="Google" id="ProtNLM"/>
    </source>
</evidence>
<evidence type="ECO:0000256" key="1">
    <source>
        <dbReference type="SAM" id="SignalP"/>
    </source>
</evidence>
<evidence type="ECO:0000313" key="3">
    <source>
        <dbReference type="Proteomes" id="UP000011717"/>
    </source>
</evidence>
<name>M2U3N9_9SPHN</name>
<dbReference type="PROSITE" id="PS51257">
    <property type="entry name" value="PROKAR_LIPOPROTEIN"/>
    <property type="match status" value="1"/>
</dbReference>